<accession>A0ABS1LKJ9</accession>
<name>A0ABS1LKJ9_9MICO</name>
<feature type="compositionally biased region" description="Polar residues" evidence="1">
    <location>
        <begin position="254"/>
        <end position="266"/>
    </location>
</feature>
<reference evidence="2 3" key="1">
    <citation type="journal article" date="2021" name="Arch. Microbiol.">
        <title>Myceligenerans indicum sp. nov., an actinobacterium isolated from mangrove sediment of Sundarbans, India.</title>
        <authorList>
            <person name="Asha K."/>
            <person name="Bhadury P."/>
        </authorList>
    </citation>
    <scope>NUCLEOTIDE SEQUENCE [LARGE SCALE GENOMIC DNA]</scope>
    <source>
        <strain evidence="2 3">I2</strain>
    </source>
</reference>
<feature type="region of interest" description="Disordered" evidence="1">
    <location>
        <begin position="211"/>
        <end position="266"/>
    </location>
</feature>
<feature type="compositionally biased region" description="Low complexity" evidence="1">
    <location>
        <begin position="233"/>
        <end position="242"/>
    </location>
</feature>
<keyword evidence="3" id="KW-1185">Reference proteome</keyword>
<evidence type="ECO:0000256" key="1">
    <source>
        <dbReference type="SAM" id="MobiDB-lite"/>
    </source>
</evidence>
<gene>
    <name evidence="2" type="ORF">HGK34_08800</name>
</gene>
<organism evidence="2 3">
    <name type="scientific">Myceligenerans indicum</name>
    <dbReference type="NCBI Taxonomy" id="2593663"/>
    <lineage>
        <taxon>Bacteria</taxon>
        <taxon>Bacillati</taxon>
        <taxon>Actinomycetota</taxon>
        <taxon>Actinomycetes</taxon>
        <taxon>Micrococcales</taxon>
        <taxon>Promicromonosporaceae</taxon>
        <taxon>Myceligenerans</taxon>
    </lineage>
</organism>
<dbReference type="RefSeq" id="WP_201846231.1">
    <property type="nucleotide sequence ID" value="NZ_JABBYC010000011.1"/>
</dbReference>
<comment type="caution">
    <text evidence="2">The sequence shown here is derived from an EMBL/GenBank/DDBJ whole genome shotgun (WGS) entry which is preliminary data.</text>
</comment>
<sequence length="266" mass="28506">MEETRALGADPGAAWLRPRRQMAFALAVEPIVDVRAKLGRQPAWLDGPQWPQSAASGEQMMFVGQFPIPGDERRMAYLFMTDGGDGLLPTWEAEGGENALIIQPGGRVPTFIKTVCSATGPRLWKRGPEWNGGPPVELSVNLVPFDAEAEGWLELAANYCEAERNGLSGQFPEEAAAAPRSYIGGRPVLWQPHLPLPVGCCHRSGRIRCRTTSRRRSARASPMSRGAGGETRSSSPSAAPAAQLSVAGGRLLTGASSPATHATWKQ</sequence>
<dbReference type="EMBL" id="JABBYC010000011">
    <property type="protein sequence ID" value="MBL0886368.1"/>
    <property type="molecule type" value="Genomic_DNA"/>
</dbReference>
<proteinExistence type="predicted"/>
<protein>
    <submittedName>
        <fullName evidence="2">Uncharacterized protein</fullName>
    </submittedName>
</protein>
<evidence type="ECO:0000313" key="3">
    <source>
        <dbReference type="Proteomes" id="UP000675409"/>
    </source>
</evidence>
<evidence type="ECO:0000313" key="2">
    <source>
        <dbReference type="EMBL" id="MBL0886368.1"/>
    </source>
</evidence>
<dbReference type="Proteomes" id="UP000675409">
    <property type="component" value="Unassembled WGS sequence"/>
</dbReference>